<comment type="caution">
    <text evidence="2">The sequence shown here is derived from an EMBL/GenBank/DDBJ whole genome shotgun (WGS) entry which is preliminary data.</text>
</comment>
<protein>
    <submittedName>
        <fullName evidence="2">Wsv310-like protein</fullName>
    </submittedName>
</protein>
<feature type="compositionally biased region" description="Basic and acidic residues" evidence="1">
    <location>
        <begin position="1"/>
        <end position="13"/>
    </location>
</feature>
<reference evidence="2" key="1">
    <citation type="journal article" date="2018" name="J. Virol.">
        <title>Crustacean Genome Exploration Reveals the Evolutionary Origin of White Spot Syndrome Virus.</title>
        <authorList>
            <person name="Kawato S."/>
            <person name="Shitara A."/>
            <person name="Wang Y."/>
            <person name="Nozaki R."/>
            <person name="Kondo H."/>
            <person name="Hirono I."/>
        </authorList>
    </citation>
    <scope>NUCLEOTIDE SEQUENCE</scope>
    <source>
        <strain evidence="2">Mikawa-1</strain>
    </source>
</reference>
<organism evidence="2">
    <name type="scientific">Metapenaeus ensis nimavirus</name>
    <dbReference type="NCBI Taxonomy" id="2133794"/>
    <lineage>
        <taxon>Viruses</taxon>
        <taxon>Viruses incertae sedis</taxon>
        <taxon>Naldaviricetes</taxon>
        <taxon>Nimaviridae</taxon>
    </lineage>
</organism>
<dbReference type="EMBL" id="BFCE01000004">
    <property type="protein sequence ID" value="GBG35491.1"/>
    <property type="molecule type" value="Genomic_DNA"/>
</dbReference>
<evidence type="ECO:0000313" key="2">
    <source>
        <dbReference type="EMBL" id="GBG35491.1"/>
    </source>
</evidence>
<feature type="region of interest" description="Disordered" evidence="1">
    <location>
        <begin position="1"/>
        <end position="23"/>
    </location>
</feature>
<name>A0A401IPG5_9VIRU</name>
<feature type="compositionally biased region" description="Basic residues" evidence="1">
    <location>
        <begin position="14"/>
        <end position="23"/>
    </location>
</feature>
<sequence>MKRQSLDVEDTHGHEKKRRINRKRQKRLLEEQCREYGERVAKLDPTVADDLVRESVMNRMPISMNNILQGLGFASSYYEKYVPTQAIADLVTSIVVDAVNKPVRNLINDYILHYEELTDLSERRKASPSRTLTLADELCSMPLPNKDEEPFSEFCERLLGIMLVIIERVAGAIQRKELLNGSRAARIIMSKIEMTKDIKRKLCKLLYNEIALFAGEPLYTLFIEDTKQINELVNNAISE</sequence>
<accession>A0A401IPG5</accession>
<evidence type="ECO:0000256" key="1">
    <source>
        <dbReference type="SAM" id="MobiDB-lite"/>
    </source>
</evidence>
<proteinExistence type="predicted"/>